<comment type="caution">
    <text evidence="1">The sequence shown here is derived from an EMBL/GenBank/DDBJ whole genome shotgun (WGS) entry which is preliminary data.</text>
</comment>
<evidence type="ECO:0000313" key="2">
    <source>
        <dbReference type="Proteomes" id="UP000051530"/>
    </source>
</evidence>
<dbReference type="VEuPathDB" id="MicrosporidiaDB:M153_1190006845"/>
<dbReference type="EMBL" id="LGUB01000021">
    <property type="protein sequence ID" value="KRH94877.1"/>
    <property type="molecule type" value="Genomic_DNA"/>
</dbReference>
<evidence type="ECO:0000313" key="1">
    <source>
        <dbReference type="EMBL" id="KRH94877.1"/>
    </source>
</evidence>
<gene>
    <name evidence="1" type="ORF">M153_1190006845</name>
</gene>
<protein>
    <submittedName>
        <fullName evidence="1">Pre-mrna processing splicing factor 8</fullName>
    </submittedName>
</protein>
<reference evidence="1 2" key="1">
    <citation type="submission" date="2015-07" db="EMBL/GenBank/DDBJ databases">
        <title>The genome of Pseudoloma neurophilia, a relevant intracellular parasite of the zebrafish.</title>
        <authorList>
            <person name="Ndikumana S."/>
            <person name="Pelin A."/>
            <person name="Sanders J."/>
            <person name="Corradi N."/>
        </authorList>
    </citation>
    <scope>NUCLEOTIDE SEQUENCE [LARGE SCALE GENOMIC DNA]</scope>
    <source>
        <strain evidence="1 2">MK1</strain>
    </source>
</reference>
<organism evidence="1 2">
    <name type="scientific">Pseudoloma neurophilia</name>
    <dbReference type="NCBI Taxonomy" id="146866"/>
    <lineage>
        <taxon>Eukaryota</taxon>
        <taxon>Fungi</taxon>
        <taxon>Fungi incertae sedis</taxon>
        <taxon>Microsporidia</taxon>
        <taxon>Pseudoloma</taxon>
    </lineage>
</organism>
<proteinExistence type="predicted"/>
<keyword evidence="2" id="KW-1185">Reference proteome</keyword>
<dbReference type="Proteomes" id="UP000051530">
    <property type="component" value="Unassembled WGS sequence"/>
</dbReference>
<name>A0A0R0LZZ2_9MICR</name>
<accession>A0A0R0LZZ2</accession>
<sequence>MQQLAALMKAPFLLPEIIESFKKDQKIPARLSITFLPFLLQNCQRLLEHNPIFELIKHYRWMLAVGKEHLYDDFIKQLSSLEITVPCKWHHRGNFLVIQPVKKKCKLINTNENMKICKRPVFVSKNSQKYKNFFVNKTFKSLNLRKRNKKLKKLSDLTEIGQNKSAFYHTALPWSKLLQISYYQTHTVLNSYFELKGISHSEIINFELIRKRAITTKEKKQRIGQTINILMEIGKIHNILLQMVQDISKNYNSNQILFLYEQLSFPGNWMGVYKHRYKIMRQIKELGRQYKKNVKALKSNFNLKSNPQGKDIFVISPMVDKVLPLWRNMFCVLSSVIQNCHNLFSRMLLGRSLTKQSVSKQRQRTHWEKFHRDRAIEIFHSMYSKDYVNCLKHMTEHWRSYQSGKKYKTGQKMLDSVLDRLTAEKSDFYTKEFIDTRTKIIRKSLAMSNSNDSDSEDANQITQYSCNRPKIGGPYNRLECKKNIGQITRAYLLQKLQKPPLNHNQQSLNNLIELFSKHLSALYIPYQENETELDQIIFCVVSEENKTKDLQIETDISLEMIKKYIDESNYTSTTLILRDCYYKAYPFYSQEKTAAVALWTDQWLERYMAYFVGQILSQNPGLDTSRNFYNDSEEPVSDSPSVNNILPEFLQNIASLSRFKNFLKIEIIPDLPLNVLYVLLKDRMHPKLLNYILKRLNSYLVYKDIQINNNTLNKAYIFSHLIYEMLAHSIEKDLQKVGLLIVRDGCTILIGSNEKLDDFILKSFEPFIRFKKERSVDEFVIFNIWYKKSGHSCVDCNIKSGSDTQSDIENFYSDCQSTQELNFCSSTESKVKDQNDISTLSEILAKCHVYKTPLFICKQFNPELSLFSLIDRWNRHLFNFLLLYREILFNCKYQRKLLYDLEKRVFNIFMYQMGSKQIKRYNSAMLGGLRDHGALGMYKIDEIWPFFKKYSKMKSDTTINPEIEKSTEFFHVKKDNLIKICKQSLQKSRQAYRKYYNTPDSLYLLDLSAKHLDFDKKAYTDWNMARSQIDKTLLGAILNGFNTYTTENDEMNSEMKPEMEEIVKNKNKLLNSQTVMKILDNINLQTPSPTNIIRSRQQWFANETIPNSRYLLLWSTIINRSDLMGESHQFDCISIQGKMNKLRNCYKRILPENLSQDVVKEWLFKMKHFYDCDFTRIELFSDDNFDISKKKEIEQNRNLKQFISQVIAHDTIKERKIKIKGSMRLSEGNLIDHLKSLRTSNGDTTHLMETKNGIFVVLRIRWGSASDKNVIDWCNDENLFKCNKLVWIGMDLCWGISHSHDLQHLGLENAVNLEKNLKLSDFKIMKKLRKRICQVLGVDLKILDRTKIDNIAQKVSQNTKPQEQNTWKNLIEKISASSVLFDHNLSFDCKTGQISKSLTNRVESDLIKLDRLIFFIENSKTLNSFVKNGDLVKDSVDLYKNWGGHQWSVNFCRILIMVRYYEQNADLNLIDQDIAEILDISDDQKLIELEHKMFNQITFNYKSIFFDENPRSGAEILIDKEFCELFKTNIAEFKKYDSLIETYCKTRVKK</sequence>
<dbReference type="OrthoDB" id="1931567at2759"/>